<evidence type="ECO:0000313" key="1">
    <source>
        <dbReference type="EMBL" id="TQR98219.1"/>
    </source>
</evidence>
<sequence length="454" mass="51506">MGYMSKNGRRPNELASKTSHIHIVNDPVVESFINDCVLPKSGDEVDFPSYNMHSVQSDVKSPINHVFAIDGGYTEIFVKNEFPSSNISFFQFGASGFSMDDLNEIANKAFISPDDISKLKNIERFKLVLPTKNIIIKSEKNLTNSVRTTIYNFFMNEPKEQGDSKKSNFLKTLSWFLFEEYREKELQINKWNLSTCPCCGSSNINLIKETMSTSFTFQCTECKDTIYLTDVFRLHEAIDNELGAGGILGYLTNLLEHVILIHLIKTVLEIKKSLLNEMLLIKDGPLGFFGQTANLHKPMRSLTNYLLTTHNLFLAGLEKSGAFVEHANEISKEMKPDTFLLLNNKYIYKYIIPGDPESKEPYARTSYYSGKLIYKSKDDRMYVVTVPIDNAEILIAPKITDYKNIDVILKSIEKLKCDMYDNALIPIALVNKLVSLSNHPSSVILEKFAKKSIG</sequence>
<reference evidence="1 2" key="1">
    <citation type="submission" date="2019-07" db="EMBL/GenBank/DDBJ databases">
        <title>Paenibacillus ottowii sp. nov. isolated from a fermentation system processing bovine manure.</title>
        <authorList>
            <person name="Velazquez L.F."/>
            <person name="Rajbanshi S."/>
            <person name="Guan S."/>
            <person name="Hinchee M."/>
            <person name="Welsh A."/>
        </authorList>
    </citation>
    <scope>NUCLEOTIDE SEQUENCE [LARGE SCALE GENOMIC DNA]</scope>
    <source>
        <strain evidence="1 2">MS2379</strain>
    </source>
</reference>
<proteinExistence type="predicted"/>
<keyword evidence="2" id="KW-1185">Reference proteome</keyword>
<dbReference type="Proteomes" id="UP000319219">
    <property type="component" value="Unassembled WGS sequence"/>
</dbReference>
<dbReference type="EMBL" id="VIJZ01000005">
    <property type="protein sequence ID" value="TQR98219.1"/>
    <property type="molecule type" value="Genomic_DNA"/>
</dbReference>
<dbReference type="RefSeq" id="WP_142613199.1">
    <property type="nucleotide sequence ID" value="NZ_VIJZ01000005.1"/>
</dbReference>
<protein>
    <submittedName>
        <fullName evidence="1">NurA domain-containing protein</fullName>
    </submittedName>
</protein>
<name>A0ABY3B458_9BACL</name>
<evidence type="ECO:0000313" key="2">
    <source>
        <dbReference type="Proteomes" id="UP000319219"/>
    </source>
</evidence>
<organism evidence="1 2">
    <name type="scientific">Paenibacillus ottowii</name>
    <dbReference type="NCBI Taxonomy" id="2315729"/>
    <lineage>
        <taxon>Bacteria</taxon>
        <taxon>Bacillati</taxon>
        <taxon>Bacillota</taxon>
        <taxon>Bacilli</taxon>
        <taxon>Bacillales</taxon>
        <taxon>Paenibacillaceae</taxon>
        <taxon>Paenibacillus</taxon>
    </lineage>
</organism>
<accession>A0ABY3B458</accession>
<comment type="caution">
    <text evidence="1">The sequence shown here is derived from an EMBL/GenBank/DDBJ whole genome shotgun (WGS) entry which is preliminary data.</text>
</comment>
<gene>
    <name evidence="1" type="ORF">FKV70_13740</name>
</gene>